<dbReference type="PANTHER" id="PTHR35560">
    <property type="entry name" value="BLL0132 PROTEIN"/>
    <property type="match status" value="1"/>
</dbReference>
<dbReference type="EMBL" id="ARYK01000011">
    <property type="protein sequence ID" value="KCZ87953.1"/>
    <property type="molecule type" value="Genomic_DNA"/>
</dbReference>
<evidence type="ECO:0000313" key="2">
    <source>
        <dbReference type="Proteomes" id="UP000025171"/>
    </source>
</evidence>
<sequence length="295" mass="32174">MSGPEIDRRHLLMGLCFAGTACAGALRAPATLSGSRARLVFTDWSGPALPVWTYRPAQAGAHSPLVFVMHGQGRNAEEYRDQWAPVAEAARLNIAVPEFSRADFPDARSYNQGNRYSPDGASIDQALWSFSALEPMFDTLRTTMGLTALRYSIYGHSAGAQFVHRFLLFEPAARVHRAVSANAGWYTMPDPNIPTPFGLGGAGISDDQVRKWLARPLTILLGTDDTDTTQSSLNRSPEAMVQGRHRLDRGRAFLEAGRVRAEALAVPLGWRLAYAPGVAHDNTRMAPHAVAHLEV</sequence>
<dbReference type="Gene3D" id="3.40.50.1820">
    <property type="entry name" value="alpha/beta hydrolase"/>
    <property type="match status" value="1"/>
</dbReference>
<organism evidence="1 2">
    <name type="scientific">Hyphomonas johnsonii MHS-2</name>
    <dbReference type="NCBI Taxonomy" id="1280950"/>
    <lineage>
        <taxon>Bacteria</taxon>
        <taxon>Pseudomonadati</taxon>
        <taxon>Pseudomonadota</taxon>
        <taxon>Alphaproteobacteria</taxon>
        <taxon>Hyphomonadales</taxon>
        <taxon>Hyphomonadaceae</taxon>
        <taxon>Hyphomonas</taxon>
    </lineage>
</organism>
<dbReference type="InterPro" id="IPR029058">
    <property type="entry name" value="AB_hydrolase_fold"/>
</dbReference>
<keyword evidence="2" id="KW-1185">Reference proteome</keyword>
<dbReference type="PANTHER" id="PTHR35560:SF3">
    <property type="entry name" value="PEPTIDASE S9 PROLYL OLIGOPEPTIDASE CATALYTIC DOMAIN-CONTAINING PROTEIN"/>
    <property type="match status" value="1"/>
</dbReference>
<dbReference type="Proteomes" id="UP000025171">
    <property type="component" value="Unassembled WGS sequence"/>
</dbReference>
<proteinExistence type="predicted"/>
<evidence type="ECO:0008006" key="3">
    <source>
        <dbReference type="Google" id="ProtNLM"/>
    </source>
</evidence>
<dbReference type="PATRIC" id="fig|1280950.3.peg.3261"/>
<dbReference type="eggNOG" id="COG3509">
    <property type="taxonomic scope" value="Bacteria"/>
</dbReference>
<dbReference type="SUPFAM" id="SSF53474">
    <property type="entry name" value="alpha/beta-Hydrolases"/>
    <property type="match status" value="1"/>
</dbReference>
<dbReference type="AlphaFoldDB" id="A0A059FBN4"/>
<dbReference type="ESTHER" id="9rhob-a0a059fbn4">
    <property type="family name" value="PolyAspartate-hydrolase"/>
</dbReference>
<accession>A0A059FBN4</accession>
<reference evidence="1 2" key="1">
    <citation type="journal article" date="2014" name="Antonie Van Leeuwenhoek">
        <title>Hyphomonas beringensis sp. nov. and Hyphomonas chukchiensis sp. nov., isolated from surface seawater of the Bering Sea and Chukchi Sea.</title>
        <authorList>
            <person name="Li C."/>
            <person name="Lai Q."/>
            <person name="Li G."/>
            <person name="Dong C."/>
            <person name="Wang J."/>
            <person name="Liao Y."/>
            <person name="Shao Z."/>
        </authorList>
    </citation>
    <scope>NUCLEOTIDE SEQUENCE [LARGE SCALE GENOMIC DNA]</scope>
    <source>
        <strain evidence="1 2">MHS-2</strain>
    </source>
</reference>
<comment type="caution">
    <text evidence="1">The sequence shown here is derived from an EMBL/GenBank/DDBJ whole genome shotgun (WGS) entry which is preliminary data.</text>
</comment>
<dbReference type="PROSITE" id="PS51318">
    <property type="entry name" value="TAT"/>
    <property type="match status" value="1"/>
</dbReference>
<protein>
    <recommendedName>
        <fullName evidence="3">Alpha/beta hydrolase</fullName>
    </recommendedName>
</protein>
<name>A0A059FBN4_9PROT</name>
<gene>
    <name evidence="1" type="ORF">HJO_16255</name>
</gene>
<dbReference type="STRING" id="1280950.HJO_16255"/>
<dbReference type="InterPro" id="IPR006311">
    <property type="entry name" value="TAT_signal"/>
</dbReference>
<evidence type="ECO:0000313" key="1">
    <source>
        <dbReference type="EMBL" id="KCZ87953.1"/>
    </source>
</evidence>